<dbReference type="GO" id="GO:0006869">
    <property type="term" value="P:lipid transport"/>
    <property type="evidence" value="ECO:0007669"/>
    <property type="project" value="InterPro"/>
</dbReference>
<dbReference type="InterPro" id="IPR008405">
    <property type="entry name" value="ApoL"/>
</dbReference>
<name>A0AAV1PUF2_SCOSC</name>
<protein>
    <submittedName>
        <fullName evidence="3">Uncharacterized protein si:cabz01007807.1 isoform X1</fullName>
    </submittedName>
</protein>
<proteinExistence type="inferred from homology"/>
<feature type="compositionally biased region" description="Basic residues" evidence="2">
    <location>
        <begin position="641"/>
        <end position="650"/>
    </location>
</feature>
<feature type="region of interest" description="Disordered" evidence="2">
    <location>
        <begin position="1"/>
        <end position="49"/>
    </location>
</feature>
<evidence type="ECO:0000313" key="3">
    <source>
        <dbReference type="EMBL" id="CAK6975552.1"/>
    </source>
</evidence>
<feature type="compositionally biased region" description="Pro residues" evidence="2">
    <location>
        <begin position="510"/>
        <end position="529"/>
    </location>
</feature>
<feature type="region of interest" description="Disordered" evidence="2">
    <location>
        <begin position="594"/>
        <end position="703"/>
    </location>
</feature>
<dbReference type="Pfam" id="PF05461">
    <property type="entry name" value="ApoL"/>
    <property type="match status" value="1"/>
</dbReference>
<feature type="compositionally biased region" description="Low complexity" evidence="2">
    <location>
        <begin position="56"/>
        <end position="69"/>
    </location>
</feature>
<dbReference type="GO" id="GO:0042157">
    <property type="term" value="P:lipoprotein metabolic process"/>
    <property type="evidence" value="ECO:0007669"/>
    <property type="project" value="InterPro"/>
</dbReference>
<feature type="compositionally biased region" description="Basic and acidic residues" evidence="2">
    <location>
        <begin position="658"/>
        <end position="672"/>
    </location>
</feature>
<feature type="region of interest" description="Disordered" evidence="2">
    <location>
        <begin position="884"/>
        <end position="912"/>
    </location>
</feature>
<organism evidence="3 4">
    <name type="scientific">Scomber scombrus</name>
    <name type="common">Atlantic mackerel</name>
    <name type="synonym">Scomber vernalis</name>
    <dbReference type="NCBI Taxonomy" id="13677"/>
    <lineage>
        <taxon>Eukaryota</taxon>
        <taxon>Metazoa</taxon>
        <taxon>Chordata</taxon>
        <taxon>Craniata</taxon>
        <taxon>Vertebrata</taxon>
        <taxon>Euteleostomi</taxon>
        <taxon>Actinopterygii</taxon>
        <taxon>Neopterygii</taxon>
        <taxon>Teleostei</taxon>
        <taxon>Neoteleostei</taxon>
        <taxon>Acanthomorphata</taxon>
        <taxon>Pelagiaria</taxon>
        <taxon>Scombriformes</taxon>
        <taxon>Scombridae</taxon>
        <taxon>Scomber</taxon>
    </lineage>
</organism>
<sequence>MRGDTTTENGEEADHYGESAATEHASRERRPSTTLQNMLKKVSQNPFHNQYKTLVSSTSDSSGSSANESGIKQDGELLSDLSAASTDVTYKPHLRQELKMEDNHLLSAQNGVQELLHVSPQNGVNGSLARNNPFYTHYVESGRKSNGTDNAGGKTSEELSLDTIFVPPPEFQSSPLDFQQDGKAVENGAKCSEPEKDLFQTFNHDCMQDLFQKSTLAQNASTNGHGHNVNLNSSDIFKANPAQTQNHSKDVQSKGSDLFKSEVEDLFQAAKGEGAHHAAHAKDVNLFDDSSIFEDPFKSSSHKENGLFQFPQCTAVNPFYSATTKETALFEVVPTESDLVKPKSSSMNDRDVFSLSSTNTIDPFPSPITRDLFQDVSSLDDPFGKTPSKQHDPFQDVSNGTPDIFQTLSSDTVNNSDIFKMTPSNTAFKATYSTPSMSSLSEKNLDTLSSPAIQAKSSNMPHEIVLITPHGTKHDIFQPTPFSRARNLSMSQRQSPAQMTHAQTFKRPPKPLPRTRPPRPQKPTMPEKPPVPEKPPKPANPVEPEPTVPKTSPKIAFRPLPNPVIHRRPKTLEIKPVEPESYVDILLTGQEKCVDDWPENSPELSPDFRPSGTLRLRRESLKAKGDSDGGSGEEQDGSGSHSKKKDRKFRVSMPIRRGSKEKFPDVTKDEKSSTLPNPRKSSKENISNMHMLAGENDDGEQYGMDYKKQPLKVKVNRLLRRSSIANGYLAQASKDDDRNTKTVAKKNSIIRRWSEGTVLDNSTGDDDEEEGGEAHHEEKRKKRMKIKFVPHRGFVISVGKNDDELKGAHGYTPRKGSKDDPFDDVEEMKGHTLQSTSKAAFFEDDEDLQKTPHISPGLHGDGNTFGMEDCKPKKPTKLKLLHMGRRSSKEDMLDDTNPKKVTSPKKGSFSAEELDDEELYWMEDCKPKKSKHKAPIPVPRKSKTTHESAGQTEPIEFSHCSPQHAFNDDFAEDEITQTGKGFMSPREMYDVEQDDLEICKPKKPSKLRGLKKLKAKSKAMQLECEDPPGATCSDYMSEATKDEFAEDEITQTGKDFMSPREMYDFEEDDLDICKPKKPSKLKGLKKLKAKSKAMQLECEDPPGATSSDYLSEAARAEWLAAQMDERAMAGLEDSDEDGDTDSLMEWWYTVEKWDEVPSDDEEKGIQEDESKSFTILADKVDHGLRVFNKVFTERAEVLWHSVITLHAIADDISAFHHKAKIAGITGGTTTAVGGVTAIAGLALAPFTFGASLVITAVGVGVATAGGITSASAAISDNVNNMHDRKKVETVLQQYEDHLLDLAKILHFVSHGLYKLRGHPFLRSGTQHYSEEWEVRRAVQMISLVDSPVMRATEITDAAVASVQGLFKGMDKYFIKDSRELKKGCKKEIVSQIKEVANVLNDGIVELNSIREELRDATGNM</sequence>
<evidence type="ECO:0000256" key="2">
    <source>
        <dbReference type="SAM" id="MobiDB-lite"/>
    </source>
</evidence>
<keyword evidence="4" id="KW-1185">Reference proteome</keyword>
<comment type="caution">
    <text evidence="3">The sequence shown here is derived from an EMBL/GenBank/DDBJ whole genome shotgun (WGS) entry which is preliminary data.</text>
</comment>
<gene>
    <name evidence="3" type="ORF">FSCOSCO3_A019042</name>
</gene>
<dbReference type="GO" id="GO:0005576">
    <property type="term" value="C:extracellular region"/>
    <property type="evidence" value="ECO:0007669"/>
    <property type="project" value="InterPro"/>
</dbReference>
<reference evidence="3 4" key="1">
    <citation type="submission" date="2024-01" db="EMBL/GenBank/DDBJ databases">
        <authorList>
            <person name="Alioto T."/>
            <person name="Alioto T."/>
            <person name="Gomez Garrido J."/>
        </authorList>
    </citation>
    <scope>NUCLEOTIDE SEQUENCE [LARGE SCALE GENOMIC DNA]</scope>
</reference>
<feature type="region of interest" description="Disordered" evidence="2">
    <location>
        <begin position="755"/>
        <end position="781"/>
    </location>
</feature>
<dbReference type="GO" id="GO:0008289">
    <property type="term" value="F:lipid binding"/>
    <property type="evidence" value="ECO:0007669"/>
    <property type="project" value="InterPro"/>
</dbReference>
<feature type="region of interest" description="Disordered" evidence="2">
    <location>
        <begin position="54"/>
        <end position="73"/>
    </location>
</feature>
<evidence type="ECO:0000313" key="4">
    <source>
        <dbReference type="Proteomes" id="UP001314229"/>
    </source>
</evidence>
<feature type="region of interest" description="Disordered" evidence="2">
    <location>
        <begin position="488"/>
        <end position="572"/>
    </location>
</feature>
<feature type="compositionally biased region" description="Polar residues" evidence="2">
    <location>
        <begin position="488"/>
        <end position="503"/>
    </location>
</feature>
<dbReference type="EMBL" id="CAWUFR010000305">
    <property type="protein sequence ID" value="CAK6975552.1"/>
    <property type="molecule type" value="Genomic_DNA"/>
</dbReference>
<evidence type="ECO:0000256" key="1">
    <source>
        <dbReference type="ARBA" id="ARBA00010090"/>
    </source>
</evidence>
<feature type="region of interest" description="Disordered" evidence="2">
    <location>
        <begin position="928"/>
        <end position="953"/>
    </location>
</feature>
<feature type="compositionally biased region" description="Polar residues" evidence="2">
    <location>
        <begin position="32"/>
        <end position="49"/>
    </location>
</feature>
<dbReference type="PANTHER" id="PTHR14096:SF64">
    <property type="match status" value="1"/>
</dbReference>
<feature type="compositionally biased region" description="Basic and acidic residues" evidence="2">
    <location>
        <begin position="616"/>
        <end position="627"/>
    </location>
</feature>
<dbReference type="GO" id="GO:0016020">
    <property type="term" value="C:membrane"/>
    <property type="evidence" value="ECO:0007669"/>
    <property type="project" value="TreeGrafter"/>
</dbReference>
<feature type="compositionally biased region" description="Pro residues" evidence="2">
    <location>
        <begin position="537"/>
        <end position="547"/>
    </location>
</feature>
<comment type="similarity">
    <text evidence="1">Belongs to the apolipoprotein L family.</text>
</comment>
<dbReference type="PANTHER" id="PTHR14096">
    <property type="entry name" value="APOLIPOPROTEIN L"/>
    <property type="match status" value="1"/>
</dbReference>
<accession>A0AAV1PUF2</accession>
<dbReference type="Proteomes" id="UP001314229">
    <property type="component" value="Unassembled WGS sequence"/>
</dbReference>